<comment type="similarity">
    <text evidence="1">Belongs to the histidine acid phosphatase family.</text>
</comment>
<dbReference type="Gene3D" id="3.40.50.1240">
    <property type="entry name" value="Phosphoglycerate mutase-like"/>
    <property type="match status" value="1"/>
</dbReference>
<dbReference type="AlphaFoldDB" id="A0AAV1I4K4"/>
<dbReference type="Proteomes" id="UP001314263">
    <property type="component" value="Unassembled WGS sequence"/>
</dbReference>
<reference evidence="2 3" key="1">
    <citation type="submission" date="2023-10" db="EMBL/GenBank/DDBJ databases">
        <authorList>
            <person name="Maclean D."/>
            <person name="Macfadyen A."/>
        </authorList>
    </citation>
    <scope>NUCLEOTIDE SEQUENCE [LARGE SCALE GENOMIC DNA]</scope>
</reference>
<name>A0AAV1I4K4_9CHLO</name>
<dbReference type="PROSITE" id="PS00778">
    <property type="entry name" value="HIS_ACID_PHOSPHAT_2"/>
    <property type="match status" value="1"/>
</dbReference>
<evidence type="ECO:0000313" key="3">
    <source>
        <dbReference type="Proteomes" id="UP001314263"/>
    </source>
</evidence>
<evidence type="ECO:0008006" key="4">
    <source>
        <dbReference type="Google" id="ProtNLM"/>
    </source>
</evidence>
<dbReference type="InterPro" id="IPR029033">
    <property type="entry name" value="His_PPase_superfam"/>
</dbReference>
<gene>
    <name evidence="2" type="ORF">CVIRNUC_005489</name>
</gene>
<dbReference type="Pfam" id="PF00328">
    <property type="entry name" value="His_Phos_2"/>
    <property type="match status" value="1"/>
</dbReference>
<protein>
    <recommendedName>
        <fullName evidence="4">Acid phosphatase</fullName>
    </recommendedName>
</protein>
<evidence type="ECO:0000313" key="2">
    <source>
        <dbReference type="EMBL" id="CAK0781859.1"/>
    </source>
</evidence>
<proteinExistence type="inferred from homology"/>
<dbReference type="CDD" id="cd07061">
    <property type="entry name" value="HP_HAP_like"/>
    <property type="match status" value="1"/>
</dbReference>
<dbReference type="InterPro" id="IPR050645">
    <property type="entry name" value="Histidine_acid_phosphatase"/>
</dbReference>
<sequence length="408" mass="44885">MPLPCLGGDDVFPDSRHGARTPLTDAYWEGATWDKGTDCGEAFEALKISVKDLNGGPRPPATHDAAQARSVLPGGCTKGELTVPGQLQSRDLGKWLRQRYVKELAYLSPQYQDGEVEARSTNYRRTIATLQGLLTGLWPGTQAAVPLRVSGDADEVMFGRTDSCERLRDLVKQQAQALKDSAKTDAGVQQLEARAKAAMQLPKDHRVQFTDLHDSMTSMRFHGKQIPKGMSEELLQDINREATRRMTALVAPQASEAHGPAVLRLSMGPLFEEIVQRMGSVARGRNAAPLYVYAGHDTTIMPILATLGIKLSDWPPYLSNVIFELWERADASGDKPGYYVRCIYNYEDLSLAHHSNGEPVLLEEFRDLYLKPYILSNAQFKEECKVTFDHTSPAPGGESVGGSAVQGL</sequence>
<dbReference type="InterPro" id="IPR033379">
    <property type="entry name" value="Acid_Pase_AS"/>
</dbReference>
<dbReference type="SUPFAM" id="SSF53254">
    <property type="entry name" value="Phosphoglycerate mutase-like"/>
    <property type="match status" value="1"/>
</dbReference>
<accession>A0AAV1I4K4</accession>
<comment type="caution">
    <text evidence="2">The sequence shown here is derived from an EMBL/GenBank/DDBJ whole genome shotgun (WGS) entry which is preliminary data.</text>
</comment>
<dbReference type="EMBL" id="CAUYUE010000006">
    <property type="protein sequence ID" value="CAK0781859.1"/>
    <property type="molecule type" value="Genomic_DNA"/>
</dbReference>
<dbReference type="GO" id="GO:0016791">
    <property type="term" value="F:phosphatase activity"/>
    <property type="evidence" value="ECO:0007669"/>
    <property type="project" value="TreeGrafter"/>
</dbReference>
<keyword evidence="3" id="KW-1185">Reference proteome</keyword>
<dbReference type="InterPro" id="IPR000560">
    <property type="entry name" value="His_Pase_clade-2"/>
</dbReference>
<dbReference type="PANTHER" id="PTHR11567">
    <property type="entry name" value="ACID PHOSPHATASE-RELATED"/>
    <property type="match status" value="1"/>
</dbReference>
<dbReference type="PANTHER" id="PTHR11567:SF207">
    <property type="entry name" value="LYSOPHOSPHATIDIC ACID PHOSPHATASE TYPE 6"/>
    <property type="match status" value="1"/>
</dbReference>
<evidence type="ECO:0000256" key="1">
    <source>
        <dbReference type="ARBA" id="ARBA00005375"/>
    </source>
</evidence>
<organism evidence="2 3">
    <name type="scientific">Coccomyxa viridis</name>
    <dbReference type="NCBI Taxonomy" id="1274662"/>
    <lineage>
        <taxon>Eukaryota</taxon>
        <taxon>Viridiplantae</taxon>
        <taxon>Chlorophyta</taxon>
        <taxon>core chlorophytes</taxon>
        <taxon>Trebouxiophyceae</taxon>
        <taxon>Trebouxiophyceae incertae sedis</taxon>
        <taxon>Coccomyxaceae</taxon>
        <taxon>Coccomyxa</taxon>
    </lineage>
</organism>